<dbReference type="SMART" id="SM00388">
    <property type="entry name" value="HisKA"/>
    <property type="match status" value="1"/>
</dbReference>
<dbReference type="CDD" id="cd00130">
    <property type="entry name" value="PAS"/>
    <property type="match status" value="1"/>
</dbReference>
<dbReference type="InterPro" id="IPR036890">
    <property type="entry name" value="HATPase_C_sf"/>
</dbReference>
<dbReference type="Pfam" id="PF02518">
    <property type="entry name" value="HATPase_c"/>
    <property type="match status" value="1"/>
</dbReference>
<dbReference type="SUPFAM" id="SSF55785">
    <property type="entry name" value="PYP-like sensor domain (PAS domain)"/>
    <property type="match status" value="1"/>
</dbReference>
<dbReference type="InterPro" id="IPR050351">
    <property type="entry name" value="BphY/WalK/GraS-like"/>
</dbReference>
<dbReference type="InterPro" id="IPR035965">
    <property type="entry name" value="PAS-like_dom_sf"/>
</dbReference>
<dbReference type="GO" id="GO:0030295">
    <property type="term" value="F:protein kinase activator activity"/>
    <property type="evidence" value="ECO:0007669"/>
    <property type="project" value="TreeGrafter"/>
</dbReference>
<evidence type="ECO:0000256" key="6">
    <source>
        <dbReference type="ARBA" id="ARBA00023136"/>
    </source>
</evidence>
<organism evidence="11 12">
    <name type="scientific">Marilutibacter maris</name>
    <dbReference type="NCBI Taxonomy" id="1605891"/>
    <lineage>
        <taxon>Bacteria</taxon>
        <taxon>Pseudomonadati</taxon>
        <taxon>Pseudomonadota</taxon>
        <taxon>Gammaproteobacteria</taxon>
        <taxon>Lysobacterales</taxon>
        <taxon>Lysobacteraceae</taxon>
        <taxon>Marilutibacter</taxon>
    </lineage>
</organism>
<keyword evidence="6" id="KW-0472">Membrane</keyword>
<dbReference type="PROSITE" id="PS50113">
    <property type="entry name" value="PAC"/>
    <property type="match status" value="1"/>
</dbReference>
<dbReference type="InterPro" id="IPR003661">
    <property type="entry name" value="HisK_dim/P_dom"/>
</dbReference>
<feature type="compositionally biased region" description="Low complexity" evidence="7">
    <location>
        <begin position="380"/>
        <end position="395"/>
    </location>
</feature>
<dbReference type="Proteomes" id="UP000249447">
    <property type="component" value="Chromosome"/>
</dbReference>
<accession>A0A2U9T5I8</accession>
<dbReference type="SMART" id="SM00387">
    <property type="entry name" value="HATPase_c"/>
    <property type="match status" value="1"/>
</dbReference>
<feature type="domain" description="Histidine kinase" evidence="8">
    <location>
        <begin position="158"/>
        <end position="378"/>
    </location>
</feature>
<keyword evidence="3" id="KW-0597">Phosphoprotein</keyword>
<dbReference type="Gene3D" id="3.30.450.20">
    <property type="entry name" value="PAS domain"/>
    <property type="match status" value="1"/>
</dbReference>
<evidence type="ECO:0000313" key="11">
    <source>
        <dbReference type="EMBL" id="AWV05748.1"/>
    </source>
</evidence>
<dbReference type="OrthoDB" id="9808408at2"/>
<evidence type="ECO:0000259" key="10">
    <source>
        <dbReference type="PROSITE" id="PS50113"/>
    </source>
</evidence>
<sequence length="401" mass="44347">MSALLSRLPGDDALRLVMAASATGMALADLDGRLQEVNPAFCRMLGYDAQWLIGRPYLEIVHPDEAEACIAFVQQLLRQPDDMLDEQRRYVCGDGSVLQAHINVAVLRDRDGQPLCLLAQIRDIGDELAREARLRARAEHRGAELEVSHRQLQLFADAVTHDLRAPLRAIESFSERLARNLEGQLDDVSRDHLERIRLAATRMSGLLAALGRLSQATRAELRVRPVDLSLLADWAYAERQDADPARIVQMRIQPGLELEGDERLLKMLLDEVIDNAWKFTRERGQALIEVEGEVVAGTPADDGRLRLRIRDNGSGFDMRYAHKLYEPFQRLHGPDQGGGHGLGLAIAQRIAERHGGRIDARSTPEVGSIVTIELPLRPSRASMASSGAAPAAVEPAHGETH</sequence>
<evidence type="ECO:0000256" key="1">
    <source>
        <dbReference type="ARBA" id="ARBA00000085"/>
    </source>
</evidence>
<dbReference type="PROSITE" id="PS50112">
    <property type="entry name" value="PAS"/>
    <property type="match status" value="1"/>
</dbReference>
<reference evidence="11 12" key="1">
    <citation type="submission" date="2018-05" db="EMBL/GenBank/DDBJ databases">
        <title>The complete genome of Lysobacter maris HZ9B, a marine bacterium antagonistic against terrestrial plant pathogens.</title>
        <authorList>
            <person name="Zhang X.-Q."/>
        </authorList>
    </citation>
    <scope>NUCLEOTIDE SEQUENCE [LARGE SCALE GENOMIC DNA]</scope>
    <source>
        <strain evidence="11 12">HZ9B</strain>
    </source>
</reference>
<dbReference type="AlphaFoldDB" id="A0A2U9T5I8"/>
<dbReference type="RefSeq" id="WP_111264924.1">
    <property type="nucleotide sequence ID" value="NZ_CP029843.1"/>
</dbReference>
<dbReference type="KEGG" id="lmb:C9I47_0022"/>
<dbReference type="PROSITE" id="PS50109">
    <property type="entry name" value="HIS_KIN"/>
    <property type="match status" value="1"/>
</dbReference>
<dbReference type="InterPro" id="IPR005467">
    <property type="entry name" value="His_kinase_dom"/>
</dbReference>
<dbReference type="Pfam" id="PF00512">
    <property type="entry name" value="HisKA"/>
    <property type="match status" value="1"/>
</dbReference>
<dbReference type="NCBIfam" id="TIGR00229">
    <property type="entry name" value="sensory_box"/>
    <property type="match status" value="1"/>
</dbReference>
<dbReference type="SUPFAM" id="SSF47384">
    <property type="entry name" value="Homodimeric domain of signal transducing histidine kinase"/>
    <property type="match status" value="1"/>
</dbReference>
<evidence type="ECO:0000259" key="9">
    <source>
        <dbReference type="PROSITE" id="PS50112"/>
    </source>
</evidence>
<dbReference type="GO" id="GO:0016020">
    <property type="term" value="C:membrane"/>
    <property type="evidence" value="ECO:0007669"/>
    <property type="project" value="UniProtKB-SubCell"/>
</dbReference>
<evidence type="ECO:0000259" key="8">
    <source>
        <dbReference type="PROSITE" id="PS50109"/>
    </source>
</evidence>
<dbReference type="InterPro" id="IPR000014">
    <property type="entry name" value="PAS"/>
</dbReference>
<keyword evidence="5 11" id="KW-0418">Kinase</keyword>
<dbReference type="GO" id="GO:0006355">
    <property type="term" value="P:regulation of DNA-templated transcription"/>
    <property type="evidence" value="ECO:0007669"/>
    <property type="project" value="InterPro"/>
</dbReference>
<dbReference type="CDD" id="cd00082">
    <property type="entry name" value="HisKA"/>
    <property type="match status" value="1"/>
</dbReference>
<evidence type="ECO:0000256" key="7">
    <source>
        <dbReference type="SAM" id="MobiDB-lite"/>
    </source>
</evidence>
<dbReference type="InterPro" id="IPR013767">
    <property type="entry name" value="PAS_fold"/>
</dbReference>
<feature type="region of interest" description="Disordered" evidence="7">
    <location>
        <begin position="380"/>
        <end position="401"/>
    </location>
</feature>
<dbReference type="GO" id="GO:0000156">
    <property type="term" value="F:phosphorelay response regulator activity"/>
    <property type="evidence" value="ECO:0007669"/>
    <property type="project" value="TreeGrafter"/>
</dbReference>
<evidence type="ECO:0000313" key="12">
    <source>
        <dbReference type="Proteomes" id="UP000249447"/>
    </source>
</evidence>
<comment type="catalytic activity">
    <reaction evidence="1">
        <text>ATP + protein L-histidine = ADP + protein N-phospho-L-histidine.</text>
        <dbReference type="EC" id="2.7.13.3"/>
    </reaction>
</comment>
<feature type="domain" description="PAS" evidence="9">
    <location>
        <begin position="10"/>
        <end position="80"/>
    </location>
</feature>
<keyword evidence="4" id="KW-0808">Transferase</keyword>
<protein>
    <recommendedName>
        <fullName evidence="2">histidine kinase</fullName>
        <ecNumber evidence="2">2.7.13.3</ecNumber>
    </recommendedName>
</protein>
<feature type="domain" description="PAC" evidence="10">
    <location>
        <begin position="84"/>
        <end position="136"/>
    </location>
</feature>
<dbReference type="PANTHER" id="PTHR42878:SF15">
    <property type="entry name" value="BACTERIOPHYTOCHROME"/>
    <property type="match status" value="1"/>
</dbReference>
<evidence type="ECO:0000256" key="5">
    <source>
        <dbReference type="ARBA" id="ARBA00022777"/>
    </source>
</evidence>
<dbReference type="InterPro" id="IPR001610">
    <property type="entry name" value="PAC"/>
</dbReference>
<dbReference type="GO" id="GO:0000155">
    <property type="term" value="F:phosphorelay sensor kinase activity"/>
    <property type="evidence" value="ECO:0007669"/>
    <property type="project" value="InterPro"/>
</dbReference>
<dbReference type="EMBL" id="CP029843">
    <property type="protein sequence ID" value="AWV05748.1"/>
    <property type="molecule type" value="Genomic_DNA"/>
</dbReference>
<dbReference type="InterPro" id="IPR004358">
    <property type="entry name" value="Sig_transdc_His_kin-like_C"/>
</dbReference>
<proteinExistence type="predicted"/>
<dbReference type="Pfam" id="PF00989">
    <property type="entry name" value="PAS"/>
    <property type="match status" value="1"/>
</dbReference>
<dbReference type="SMART" id="SM00086">
    <property type="entry name" value="PAC"/>
    <property type="match status" value="1"/>
</dbReference>
<gene>
    <name evidence="11" type="ORF">C9I47_0022</name>
</gene>
<dbReference type="PRINTS" id="PR00344">
    <property type="entry name" value="BCTRLSENSOR"/>
</dbReference>
<dbReference type="Gene3D" id="3.30.565.10">
    <property type="entry name" value="Histidine kinase-like ATPase, C-terminal domain"/>
    <property type="match status" value="1"/>
</dbReference>
<keyword evidence="12" id="KW-1185">Reference proteome</keyword>
<dbReference type="InterPro" id="IPR000700">
    <property type="entry name" value="PAS-assoc_C"/>
</dbReference>
<dbReference type="InterPro" id="IPR036097">
    <property type="entry name" value="HisK_dim/P_sf"/>
</dbReference>
<dbReference type="SMART" id="SM00091">
    <property type="entry name" value="PAS"/>
    <property type="match status" value="1"/>
</dbReference>
<evidence type="ECO:0000256" key="2">
    <source>
        <dbReference type="ARBA" id="ARBA00012438"/>
    </source>
</evidence>
<name>A0A2U9T5I8_9GAMM</name>
<dbReference type="SUPFAM" id="SSF55874">
    <property type="entry name" value="ATPase domain of HSP90 chaperone/DNA topoisomerase II/histidine kinase"/>
    <property type="match status" value="1"/>
</dbReference>
<dbReference type="InterPro" id="IPR003594">
    <property type="entry name" value="HATPase_dom"/>
</dbReference>
<dbReference type="PANTHER" id="PTHR42878">
    <property type="entry name" value="TWO-COMPONENT HISTIDINE KINASE"/>
    <property type="match status" value="1"/>
</dbReference>
<dbReference type="GO" id="GO:0007234">
    <property type="term" value="P:osmosensory signaling via phosphorelay pathway"/>
    <property type="evidence" value="ECO:0007669"/>
    <property type="project" value="TreeGrafter"/>
</dbReference>
<evidence type="ECO:0000256" key="3">
    <source>
        <dbReference type="ARBA" id="ARBA00022553"/>
    </source>
</evidence>
<dbReference type="Gene3D" id="1.10.287.130">
    <property type="match status" value="1"/>
</dbReference>
<dbReference type="EC" id="2.7.13.3" evidence="2"/>
<evidence type="ECO:0000256" key="4">
    <source>
        <dbReference type="ARBA" id="ARBA00022679"/>
    </source>
</evidence>